<evidence type="ECO:0000313" key="2">
    <source>
        <dbReference type="EMBL" id="KXN69294.1"/>
    </source>
</evidence>
<sequence length="97" mass="10867">MIRGTIIKRNFVNQGRVLTQRRLVSSKLKNADHLKHTDPTANPPHNPAPYNTKNYLVFLAALGIGGVAYIMYEPDPYSIAGREKQDGKYSNVKNAQN</sequence>
<keyword evidence="1" id="KW-0812">Transmembrane</keyword>
<evidence type="ECO:0000256" key="1">
    <source>
        <dbReference type="SAM" id="Phobius"/>
    </source>
</evidence>
<gene>
    <name evidence="2" type="ORF">CONCODRAFT_8310</name>
</gene>
<dbReference type="EMBL" id="KQ964540">
    <property type="protein sequence ID" value="KXN69294.1"/>
    <property type="molecule type" value="Genomic_DNA"/>
</dbReference>
<reference evidence="2 3" key="1">
    <citation type="journal article" date="2015" name="Genome Biol. Evol.">
        <title>Phylogenomic analyses indicate that early fungi evolved digesting cell walls of algal ancestors of land plants.</title>
        <authorList>
            <person name="Chang Y."/>
            <person name="Wang S."/>
            <person name="Sekimoto S."/>
            <person name="Aerts A.L."/>
            <person name="Choi C."/>
            <person name="Clum A."/>
            <person name="LaButti K.M."/>
            <person name="Lindquist E.A."/>
            <person name="Yee Ngan C."/>
            <person name="Ohm R.A."/>
            <person name="Salamov A.A."/>
            <person name="Grigoriev I.V."/>
            <person name="Spatafora J.W."/>
            <person name="Berbee M.L."/>
        </authorList>
    </citation>
    <scope>NUCLEOTIDE SEQUENCE [LARGE SCALE GENOMIC DNA]</scope>
    <source>
        <strain evidence="2 3">NRRL 28638</strain>
    </source>
</reference>
<dbReference type="Proteomes" id="UP000070444">
    <property type="component" value="Unassembled WGS sequence"/>
</dbReference>
<keyword evidence="1" id="KW-0472">Membrane</keyword>
<evidence type="ECO:0000313" key="3">
    <source>
        <dbReference type="Proteomes" id="UP000070444"/>
    </source>
</evidence>
<protein>
    <submittedName>
        <fullName evidence="2">Uncharacterized protein</fullName>
    </submittedName>
</protein>
<feature type="transmembrane region" description="Helical" evidence="1">
    <location>
        <begin position="55"/>
        <end position="72"/>
    </location>
</feature>
<organism evidence="2 3">
    <name type="scientific">Conidiobolus coronatus (strain ATCC 28846 / CBS 209.66 / NRRL 28638)</name>
    <name type="common">Delacroixia coronata</name>
    <dbReference type="NCBI Taxonomy" id="796925"/>
    <lineage>
        <taxon>Eukaryota</taxon>
        <taxon>Fungi</taxon>
        <taxon>Fungi incertae sedis</taxon>
        <taxon>Zoopagomycota</taxon>
        <taxon>Entomophthoromycotina</taxon>
        <taxon>Entomophthoromycetes</taxon>
        <taxon>Entomophthorales</taxon>
        <taxon>Ancylistaceae</taxon>
        <taxon>Conidiobolus</taxon>
    </lineage>
</organism>
<keyword evidence="1" id="KW-1133">Transmembrane helix</keyword>
<accession>A0A137P312</accession>
<dbReference type="AlphaFoldDB" id="A0A137P312"/>
<proteinExistence type="predicted"/>
<name>A0A137P312_CONC2</name>
<keyword evidence="3" id="KW-1185">Reference proteome</keyword>